<feature type="domain" description="C2H2-type" evidence="10">
    <location>
        <begin position="236"/>
        <end position="263"/>
    </location>
</feature>
<dbReference type="SMART" id="SM00349">
    <property type="entry name" value="KRAB"/>
    <property type="match status" value="1"/>
</dbReference>
<gene>
    <name evidence="13" type="primary">LOC101398473</name>
</gene>
<dbReference type="PANTHER" id="PTHR24381:SF390">
    <property type="entry name" value="ZINC FINGER PROTEIN 37 HOMOLOG"/>
    <property type="match status" value="1"/>
</dbReference>
<dbReference type="InterPro" id="IPR036051">
    <property type="entry name" value="KRAB_dom_sf"/>
</dbReference>
<evidence type="ECO:0000259" key="10">
    <source>
        <dbReference type="PROSITE" id="PS50157"/>
    </source>
</evidence>
<dbReference type="PROSITE" id="PS00028">
    <property type="entry name" value="ZINC_FINGER_C2H2_1"/>
    <property type="match status" value="6"/>
</dbReference>
<evidence type="ECO:0000256" key="5">
    <source>
        <dbReference type="ARBA" id="ARBA00022833"/>
    </source>
</evidence>
<keyword evidence="7" id="KW-0539">Nucleus</keyword>
<protein>
    <submittedName>
        <fullName evidence="13">Zinc finger protein 57 homolog isoform X1</fullName>
    </submittedName>
</protein>
<dbReference type="GeneID" id="101398473"/>
<keyword evidence="3" id="KW-0677">Repeat</keyword>
<keyword evidence="6" id="KW-0238">DNA-binding</keyword>
<dbReference type="PROSITE" id="PS50805">
    <property type="entry name" value="KRAB"/>
    <property type="match status" value="1"/>
</dbReference>
<dbReference type="InterPro" id="IPR001909">
    <property type="entry name" value="KRAB"/>
</dbReference>
<accession>A0ABM1DIY0</accession>
<evidence type="ECO:0000256" key="9">
    <source>
        <dbReference type="SAM" id="MobiDB-lite"/>
    </source>
</evidence>
<dbReference type="SUPFAM" id="SSF109640">
    <property type="entry name" value="KRAB domain (Kruppel-associated box)"/>
    <property type="match status" value="1"/>
</dbReference>
<evidence type="ECO:0000313" key="13">
    <source>
        <dbReference type="RefSeq" id="XP_014651761.1"/>
    </source>
</evidence>
<proteinExistence type="predicted"/>
<reference evidence="13" key="1">
    <citation type="submission" date="2025-08" db="UniProtKB">
        <authorList>
            <consortium name="RefSeq"/>
        </authorList>
    </citation>
    <scope>IDENTIFICATION</scope>
</reference>
<dbReference type="Pfam" id="PF01352">
    <property type="entry name" value="KRAB"/>
    <property type="match status" value="1"/>
</dbReference>
<evidence type="ECO:0000256" key="8">
    <source>
        <dbReference type="PROSITE-ProRule" id="PRU00042"/>
    </source>
</evidence>
<feature type="region of interest" description="Disordered" evidence="9">
    <location>
        <begin position="572"/>
        <end position="599"/>
    </location>
</feature>
<sequence length="599" mass="66983">MLYVVIEAERAWIKKLQKENELMMLESSIISEDRGGLGTEQSDIDGLRQHFTKEPVSSVSQSLIEDSEWFLLSPQEKWAWAKATEDSRIAAGQQSPLEKKILKPVTFEDVAVNFTQEEWECLDASQRVLYQDVMSETFKNLMSVARIFLSNPDLTTQLEQEEKQWRADFRHPNGEGLPSEGKKEELQEQTQSLRDEGTSDDKKVSLACRGAGPSSALAGSMDRTPVFPASSTGPPFSCHICGRCFSKRSNLHSHQFVHNPKRTNSCSQCGKSFRNPKALSYHRLMHLGERPFCCSLCDKTYCDASGLSRHRRAHLGYRPHSCAFCGKGFRDQSELKRHQKTHQNQESVVGNQKHIVRIPGTTAGFQEPIVKSQVSFQGLAAGNHAPVAGTQGPIFRTKSPEAQNQAPIVKNQVATVRTRAPVITTPGPVTRTQAANSMAPCLDTKSNSNPAKPSRLKVFSCPHCPLTFSKKVYLSSHQKAHLTEQRNCCFHCGKSFSSFSGLVRHQQTHWKQKIYRCPICDVCFGEKEGLMGHWGSYKGKGLRLGSPHKCWAILGQWLGFFRDASPKAGKEMDLLGSIPPGEGRERKEKVCRGKKALRQ</sequence>
<evidence type="ECO:0000256" key="1">
    <source>
        <dbReference type="ARBA" id="ARBA00004123"/>
    </source>
</evidence>
<feature type="domain" description="C2H2-type" evidence="10">
    <location>
        <begin position="459"/>
        <end position="486"/>
    </location>
</feature>
<evidence type="ECO:0000256" key="2">
    <source>
        <dbReference type="ARBA" id="ARBA00022723"/>
    </source>
</evidence>
<name>A0ABM1DIY0_CERSS</name>
<dbReference type="InterPro" id="IPR013087">
    <property type="entry name" value="Znf_C2H2_type"/>
</dbReference>
<feature type="region of interest" description="Disordered" evidence="9">
    <location>
        <begin position="169"/>
        <end position="203"/>
    </location>
</feature>
<keyword evidence="5" id="KW-0862">Zinc</keyword>
<keyword evidence="4 8" id="KW-0863">Zinc-finger</keyword>
<evidence type="ECO:0000256" key="6">
    <source>
        <dbReference type="ARBA" id="ARBA00023125"/>
    </source>
</evidence>
<dbReference type="SMART" id="SM00355">
    <property type="entry name" value="ZnF_C2H2"/>
    <property type="match status" value="7"/>
</dbReference>
<feature type="domain" description="C2H2-type" evidence="10">
    <location>
        <begin position="320"/>
        <end position="347"/>
    </location>
</feature>
<organism evidence="12 13">
    <name type="scientific">Ceratotherium simum simum</name>
    <name type="common">Southern white rhinoceros</name>
    <dbReference type="NCBI Taxonomy" id="73337"/>
    <lineage>
        <taxon>Eukaryota</taxon>
        <taxon>Metazoa</taxon>
        <taxon>Chordata</taxon>
        <taxon>Craniata</taxon>
        <taxon>Vertebrata</taxon>
        <taxon>Euteleostomi</taxon>
        <taxon>Mammalia</taxon>
        <taxon>Eutheria</taxon>
        <taxon>Laurasiatheria</taxon>
        <taxon>Perissodactyla</taxon>
        <taxon>Rhinocerotidae</taxon>
        <taxon>Ceratotherium</taxon>
    </lineage>
</organism>
<dbReference type="RefSeq" id="XP_014651761.1">
    <property type="nucleotide sequence ID" value="XM_014796275.1"/>
</dbReference>
<comment type="subcellular location">
    <subcellularLocation>
        <location evidence="1">Nucleus</location>
    </subcellularLocation>
</comment>
<feature type="domain" description="C2H2-type" evidence="10">
    <location>
        <begin position="486"/>
        <end position="514"/>
    </location>
</feature>
<feature type="domain" description="KRAB" evidence="11">
    <location>
        <begin position="105"/>
        <end position="177"/>
    </location>
</feature>
<dbReference type="Gene3D" id="3.30.160.60">
    <property type="entry name" value="Classic Zinc Finger"/>
    <property type="match status" value="6"/>
</dbReference>
<feature type="compositionally biased region" description="Basic and acidic residues" evidence="9">
    <location>
        <begin position="193"/>
        <end position="203"/>
    </location>
</feature>
<evidence type="ECO:0000313" key="12">
    <source>
        <dbReference type="Proteomes" id="UP000694910"/>
    </source>
</evidence>
<dbReference type="InterPro" id="IPR036236">
    <property type="entry name" value="Znf_C2H2_sf"/>
</dbReference>
<evidence type="ECO:0000256" key="3">
    <source>
        <dbReference type="ARBA" id="ARBA00022737"/>
    </source>
</evidence>
<dbReference type="PANTHER" id="PTHR24381">
    <property type="entry name" value="ZINC FINGER PROTEIN"/>
    <property type="match status" value="1"/>
</dbReference>
<dbReference type="Pfam" id="PF00096">
    <property type="entry name" value="zf-C2H2"/>
    <property type="match status" value="5"/>
</dbReference>
<evidence type="ECO:0000259" key="11">
    <source>
        <dbReference type="PROSITE" id="PS50805"/>
    </source>
</evidence>
<dbReference type="PROSITE" id="PS50157">
    <property type="entry name" value="ZINC_FINGER_C2H2_2"/>
    <property type="match status" value="6"/>
</dbReference>
<keyword evidence="12" id="KW-1185">Reference proteome</keyword>
<feature type="domain" description="C2H2-type" evidence="10">
    <location>
        <begin position="292"/>
        <end position="319"/>
    </location>
</feature>
<keyword evidence="2" id="KW-0479">Metal-binding</keyword>
<feature type="domain" description="C2H2-type" evidence="10">
    <location>
        <begin position="264"/>
        <end position="291"/>
    </location>
</feature>
<evidence type="ECO:0000256" key="7">
    <source>
        <dbReference type="ARBA" id="ARBA00023242"/>
    </source>
</evidence>
<dbReference type="SUPFAM" id="SSF57667">
    <property type="entry name" value="beta-beta-alpha zinc fingers"/>
    <property type="match status" value="4"/>
</dbReference>
<dbReference type="Gene3D" id="6.10.140.140">
    <property type="match status" value="1"/>
</dbReference>
<dbReference type="Proteomes" id="UP000694910">
    <property type="component" value="Unplaced"/>
</dbReference>
<feature type="compositionally biased region" description="Basic and acidic residues" evidence="9">
    <location>
        <begin position="582"/>
        <end position="591"/>
    </location>
</feature>
<evidence type="ECO:0000256" key="4">
    <source>
        <dbReference type="ARBA" id="ARBA00022771"/>
    </source>
</evidence>
<dbReference type="CDD" id="cd07765">
    <property type="entry name" value="KRAB_A-box"/>
    <property type="match status" value="1"/>
</dbReference>